<keyword evidence="3" id="KW-1185">Reference proteome</keyword>
<dbReference type="EMBL" id="KN826854">
    <property type="protein sequence ID" value="KIK77732.1"/>
    <property type="molecule type" value="Genomic_DNA"/>
</dbReference>
<protein>
    <submittedName>
        <fullName evidence="2">Uncharacterized protein</fullName>
    </submittedName>
</protein>
<keyword evidence="1" id="KW-0472">Membrane</keyword>
<dbReference type="Proteomes" id="UP000054538">
    <property type="component" value="Unassembled WGS sequence"/>
</dbReference>
<evidence type="ECO:0000313" key="3">
    <source>
        <dbReference type="Proteomes" id="UP000054538"/>
    </source>
</evidence>
<keyword evidence="1" id="KW-1133">Transmembrane helix</keyword>
<dbReference type="AlphaFoldDB" id="A0A0D0C3H8"/>
<evidence type="ECO:0000313" key="2">
    <source>
        <dbReference type="EMBL" id="KIK77732.1"/>
    </source>
</evidence>
<dbReference type="InParanoid" id="A0A0D0C3H8"/>
<accession>A0A0D0C3H8</accession>
<gene>
    <name evidence="2" type="ORF">PAXRUDRAFT_834890</name>
</gene>
<dbReference type="HOGENOM" id="CLU_2334250_0_0_1"/>
<evidence type="ECO:0000256" key="1">
    <source>
        <dbReference type="SAM" id="Phobius"/>
    </source>
</evidence>
<keyword evidence="1" id="KW-0812">Transmembrane</keyword>
<name>A0A0D0C3H8_9AGAM</name>
<proteinExistence type="predicted"/>
<organism evidence="2 3">
    <name type="scientific">Paxillus rubicundulus Ve08.2h10</name>
    <dbReference type="NCBI Taxonomy" id="930991"/>
    <lineage>
        <taxon>Eukaryota</taxon>
        <taxon>Fungi</taxon>
        <taxon>Dikarya</taxon>
        <taxon>Basidiomycota</taxon>
        <taxon>Agaricomycotina</taxon>
        <taxon>Agaricomycetes</taxon>
        <taxon>Agaricomycetidae</taxon>
        <taxon>Boletales</taxon>
        <taxon>Paxilineae</taxon>
        <taxon>Paxillaceae</taxon>
        <taxon>Paxillus</taxon>
    </lineage>
</organism>
<reference evidence="2 3" key="1">
    <citation type="submission" date="2014-04" db="EMBL/GenBank/DDBJ databases">
        <authorList>
            <consortium name="DOE Joint Genome Institute"/>
            <person name="Kuo A."/>
            <person name="Kohler A."/>
            <person name="Jargeat P."/>
            <person name="Nagy L.G."/>
            <person name="Floudas D."/>
            <person name="Copeland A."/>
            <person name="Barry K.W."/>
            <person name="Cichocki N."/>
            <person name="Veneault-Fourrey C."/>
            <person name="LaButti K."/>
            <person name="Lindquist E.A."/>
            <person name="Lipzen A."/>
            <person name="Lundell T."/>
            <person name="Morin E."/>
            <person name="Murat C."/>
            <person name="Sun H."/>
            <person name="Tunlid A."/>
            <person name="Henrissat B."/>
            <person name="Grigoriev I.V."/>
            <person name="Hibbett D.S."/>
            <person name="Martin F."/>
            <person name="Nordberg H.P."/>
            <person name="Cantor M.N."/>
            <person name="Hua S.X."/>
        </authorList>
    </citation>
    <scope>NUCLEOTIDE SEQUENCE [LARGE SCALE GENOMIC DNA]</scope>
    <source>
        <strain evidence="2 3">Ve08.2h10</strain>
    </source>
</reference>
<reference evidence="3" key="2">
    <citation type="submission" date="2015-01" db="EMBL/GenBank/DDBJ databases">
        <title>Evolutionary Origins and Diversification of the Mycorrhizal Mutualists.</title>
        <authorList>
            <consortium name="DOE Joint Genome Institute"/>
            <consortium name="Mycorrhizal Genomics Consortium"/>
            <person name="Kohler A."/>
            <person name="Kuo A."/>
            <person name="Nagy L.G."/>
            <person name="Floudas D."/>
            <person name="Copeland A."/>
            <person name="Barry K.W."/>
            <person name="Cichocki N."/>
            <person name="Veneault-Fourrey C."/>
            <person name="LaButti K."/>
            <person name="Lindquist E.A."/>
            <person name="Lipzen A."/>
            <person name="Lundell T."/>
            <person name="Morin E."/>
            <person name="Murat C."/>
            <person name="Riley R."/>
            <person name="Ohm R."/>
            <person name="Sun H."/>
            <person name="Tunlid A."/>
            <person name="Henrissat B."/>
            <person name="Grigoriev I.V."/>
            <person name="Hibbett D.S."/>
            <person name="Martin F."/>
        </authorList>
    </citation>
    <scope>NUCLEOTIDE SEQUENCE [LARGE SCALE GENOMIC DNA]</scope>
    <source>
        <strain evidence="3">Ve08.2h10</strain>
    </source>
</reference>
<feature type="transmembrane region" description="Helical" evidence="1">
    <location>
        <begin position="20"/>
        <end position="37"/>
    </location>
</feature>
<sequence length="98" mass="10484">MQFALSAPSGWTACSCLVHALWLAGLAGLISLFAGTIRKLRSAFANLIHKEPSLATRIMGARTACSWAVAVDYATQSYSGYESRNTCHDSTFLGPCIV</sequence>